<dbReference type="Gene3D" id="1.10.10.10">
    <property type="entry name" value="Winged helix-like DNA-binding domain superfamily/Winged helix DNA-binding domain"/>
    <property type="match status" value="1"/>
</dbReference>
<evidence type="ECO:0000313" key="5">
    <source>
        <dbReference type="EMBL" id="QFX93182.1"/>
    </source>
</evidence>
<dbReference type="InterPro" id="IPR036388">
    <property type="entry name" value="WH-like_DNA-bd_sf"/>
</dbReference>
<keyword evidence="2" id="KW-0238">DNA-binding</keyword>
<evidence type="ECO:0000256" key="3">
    <source>
        <dbReference type="ARBA" id="ARBA00023163"/>
    </source>
</evidence>
<dbReference type="InterPro" id="IPR036390">
    <property type="entry name" value="WH_DNA-bd_sf"/>
</dbReference>
<proteinExistence type="predicted"/>
<dbReference type="PROSITE" id="PS51118">
    <property type="entry name" value="HTH_HXLR"/>
    <property type="match status" value="1"/>
</dbReference>
<keyword evidence="1" id="KW-0805">Transcription regulation</keyword>
<accession>A0AAE6P3I7</accession>
<protein>
    <submittedName>
        <fullName evidence="5">Transcriptional regulator</fullName>
    </submittedName>
</protein>
<dbReference type="PANTHER" id="PTHR33204:SF33">
    <property type="entry name" value="TRANSCRIPTIONAL REGULATOR, MARR FAMILY"/>
    <property type="match status" value="1"/>
</dbReference>
<dbReference type="KEGG" id="lfv:LF543_06370"/>
<gene>
    <name evidence="5" type="ORF">LF543_06370</name>
</gene>
<dbReference type="Proteomes" id="UP000327194">
    <property type="component" value="Chromosome"/>
</dbReference>
<dbReference type="SUPFAM" id="SSF46785">
    <property type="entry name" value="Winged helix' DNA-binding domain"/>
    <property type="match status" value="1"/>
</dbReference>
<dbReference type="Pfam" id="PF01638">
    <property type="entry name" value="HxlR"/>
    <property type="match status" value="1"/>
</dbReference>
<reference evidence="5 6" key="1">
    <citation type="submission" date="2019-10" db="EMBL/GenBank/DDBJ databases">
        <title>Genome sequencing of Lactobacillus fructivorans.</title>
        <authorList>
            <person name="Kim K."/>
        </authorList>
    </citation>
    <scope>NUCLEOTIDE SEQUENCE [LARGE SCALE GENOMIC DNA]</scope>
    <source>
        <strain evidence="5 6">LF543</strain>
    </source>
</reference>
<evidence type="ECO:0000256" key="2">
    <source>
        <dbReference type="ARBA" id="ARBA00023125"/>
    </source>
</evidence>
<dbReference type="PANTHER" id="PTHR33204">
    <property type="entry name" value="TRANSCRIPTIONAL REGULATOR, MARR FAMILY"/>
    <property type="match status" value="1"/>
</dbReference>
<dbReference type="AlphaFoldDB" id="A0AAE6P3I7"/>
<sequence length="125" mass="14721">MNNKHSCKFPDRCPVESTVQIISGKWKSVILYHLFKNKVVRFSYLNKQINGCSKRMLALQLKELERDHIIKKKIYPVMPPKTEYRITKFGKSLHPVIIEMEKWGVNCMMPQVMSNMKNNILIVVK</sequence>
<dbReference type="RefSeq" id="WP_010023015.1">
    <property type="nucleotide sequence ID" value="NZ_AZDS01000004.1"/>
</dbReference>
<dbReference type="EMBL" id="CP045562">
    <property type="protein sequence ID" value="QFX93182.1"/>
    <property type="molecule type" value="Genomic_DNA"/>
</dbReference>
<organism evidence="5 6">
    <name type="scientific">Fructilactobacillus fructivorans</name>
    <dbReference type="NCBI Taxonomy" id="1614"/>
    <lineage>
        <taxon>Bacteria</taxon>
        <taxon>Bacillati</taxon>
        <taxon>Bacillota</taxon>
        <taxon>Bacilli</taxon>
        <taxon>Lactobacillales</taxon>
        <taxon>Lactobacillaceae</taxon>
        <taxon>Fructilactobacillus</taxon>
    </lineage>
</organism>
<evidence type="ECO:0000313" key="6">
    <source>
        <dbReference type="Proteomes" id="UP000327194"/>
    </source>
</evidence>
<dbReference type="InterPro" id="IPR002577">
    <property type="entry name" value="HTH_HxlR"/>
</dbReference>
<feature type="domain" description="HTH hxlR-type" evidence="4">
    <location>
        <begin position="13"/>
        <end position="112"/>
    </location>
</feature>
<evidence type="ECO:0000256" key="1">
    <source>
        <dbReference type="ARBA" id="ARBA00023015"/>
    </source>
</evidence>
<keyword evidence="3" id="KW-0804">Transcription</keyword>
<evidence type="ECO:0000259" key="4">
    <source>
        <dbReference type="PROSITE" id="PS51118"/>
    </source>
</evidence>
<dbReference type="GO" id="GO:0003677">
    <property type="term" value="F:DNA binding"/>
    <property type="evidence" value="ECO:0007669"/>
    <property type="project" value="UniProtKB-KW"/>
</dbReference>
<name>A0AAE6P3I7_9LACO</name>